<dbReference type="PATRIC" id="fig|1961.12.peg.5670"/>
<organism evidence="2 3">
    <name type="scientific">Streptomyces virginiae</name>
    <name type="common">Streptomyces cinnamonensis</name>
    <dbReference type="NCBI Taxonomy" id="1961"/>
    <lineage>
        <taxon>Bacteria</taxon>
        <taxon>Bacillati</taxon>
        <taxon>Actinomycetota</taxon>
        <taxon>Actinomycetes</taxon>
        <taxon>Kitasatosporales</taxon>
        <taxon>Streptomycetaceae</taxon>
        <taxon>Streptomyces</taxon>
    </lineage>
</organism>
<name>A0A0L8M9N5_STRVG</name>
<dbReference type="Proteomes" id="UP000037084">
    <property type="component" value="Unassembled WGS sequence"/>
</dbReference>
<gene>
    <name evidence="2" type="ORF">ADK75_25310</name>
</gene>
<feature type="region of interest" description="Disordered" evidence="1">
    <location>
        <begin position="1"/>
        <end position="71"/>
    </location>
</feature>
<sequence length="174" mass="17877">MLVSGTGGASDEWTHVADPARPGADLKPDPSAVLPSLARSTRVCADDRPGTTRLDGTPNRSTPVHRPTTAAAGAGDLRALLAAAGEHPPYVLVGASPYLEDTLSPAQGSAWTDRIRAGDRGEGLEAPDYPAAVREVRAAPALPRGLPAVVLTSDHPWDLAVGGGSTWPAWPAAQ</sequence>
<accession>A0A0L8M9N5</accession>
<evidence type="ECO:0000313" key="3">
    <source>
        <dbReference type="Proteomes" id="UP000037084"/>
    </source>
</evidence>
<evidence type="ECO:0000256" key="1">
    <source>
        <dbReference type="SAM" id="MobiDB-lite"/>
    </source>
</evidence>
<dbReference type="AlphaFoldDB" id="A0A0L8M9N5"/>
<dbReference type="Gene3D" id="3.40.50.1820">
    <property type="entry name" value="alpha/beta hydrolase"/>
    <property type="match status" value="1"/>
</dbReference>
<reference evidence="3" key="1">
    <citation type="submission" date="2015-07" db="EMBL/GenBank/DDBJ databases">
        <authorList>
            <consortium name="Consortium for Microbial Forensics and Genomics (microFORGE)"/>
            <person name="Knight B.M."/>
            <person name="Roberts D.P."/>
            <person name="Lin D."/>
            <person name="Hari K."/>
            <person name="Fletcher J."/>
            <person name="Melcher U."/>
            <person name="Blagden T."/>
            <person name="Winegar R.A."/>
        </authorList>
    </citation>
    <scope>NUCLEOTIDE SEQUENCE [LARGE SCALE GENOMIC DNA]</scope>
    <source>
        <strain evidence="3">NRRL B-1447</strain>
    </source>
</reference>
<evidence type="ECO:0000313" key="2">
    <source>
        <dbReference type="EMBL" id="KOG47095.1"/>
    </source>
</evidence>
<comment type="caution">
    <text evidence="2">The sequence shown here is derived from an EMBL/GenBank/DDBJ whole genome shotgun (WGS) entry which is preliminary data.</text>
</comment>
<dbReference type="InterPro" id="IPR029058">
    <property type="entry name" value="AB_hydrolase_fold"/>
</dbReference>
<evidence type="ECO:0008006" key="4">
    <source>
        <dbReference type="Google" id="ProtNLM"/>
    </source>
</evidence>
<protein>
    <recommendedName>
        <fullName evidence="4">Hydrolase</fullName>
    </recommendedName>
</protein>
<proteinExistence type="predicted"/>
<dbReference type="EMBL" id="LGUV01000343">
    <property type="protein sequence ID" value="KOG47095.1"/>
    <property type="molecule type" value="Genomic_DNA"/>
</dbReference>